<evidence type="ECO:0000313" key="1">
    <source>
        <dbReference type="EMBL" id="PNT09796.1"/>
    </source>
</evidence>
<gene>
    <name evidence="1" type="ORF">POPTR_012G064800</name>
</gene>
<keyword evidence="2" id="KW-1185">Reference proteome</keyword>
<sequence>MRDIIVIRGKCTFKTAKGHQFKEKKKKEREKSERQWRIRLERGVQILEETIILRWPYLYNPPLDHVAFLIYCSSHTPLLTDRRDLKERNPFDRNHHLKFSGKQKEIILQSSFGRRPISLSSTVGSCSFLDMWCV</sequence>
<dbReference type="AlphaFoldDB" id="A0A2K1Y9U2"/>
<dbReference type="EMBL" id="CM009301">
    <property type="protein sequence ID" value="PNT09796.1"/>
    <property type="molecule type" value="Genomic_DNA"/>
</dbReference>
<dbReference type="InParanoid" id="A0A2K1Y9U2"/>
<accession>A0A2K1Y9U2</accession>
<name>A0A2K1Y9U2_POPTR</name>
<dbReference type="Proteomes" id="UP000006729">
    <property type="component" value="Chromosome 12"/>
</dbReference>
<proteinExistence type="predicted"/>
<protein>
    <submittedName>
        <fullName evidence="1">Uncharacterized protein</fullName>
    </submittedName>
</protein>
<organism evidence="1 2">
    <name type="scientific">Populus trichocarpa</name>
    <name type="common">Western balsam poplar</name>
    <name type="synonym">Populus balsamifera subsp. trichocarpa</name>
    <dbReference type="NCBI Taxonomy" id="3694"/>
    <lineage>
        <taxon>Eukaryota</taxon>
        <taxon>Viridiplantae</taxon>
        <taxon>Streptophyta</taxon>
        <taxon>Embryophyta</taxon>
        <taxon>Tracheophyta</taxon>
        <taxon>Spermatophyta</taxon>
        <taxon>Magnoliopsida</taxon>
        <taxon>eudicotyledons</taxon>
        <taxon>Gunneridae</taxon>
        <taxon>Pentapetalae</taxon>
        <taxon>rosids</taxon>
        <taxon>fabids</taxon>
        <taxon>Malpighiales</taxon>
        <taxon>Salicaceae</taxon>
        <taxon>Saliceae</taxon>
        <taxon>Populus</taxon>
    </lineage>
</organism>
<evidence type="ECO:0000313" key="2">
    <source>
        <dbReference type="Proteomes" id="UP000006729"/>
    </source>
</evidence>
<reference evidence="1 2" key="1">
    <citation type="journal article" date="2006" name="Science">
        <title>The genome of black cottonwood, Populus trichocarpa (Torr. &amp; Gray).</title>
        <authorList>
            <person name="Tuskan G.A."/>
            <person name="Difazio S."/>
            <person name="Jansson S."/>
            <person name="Bohlmann J."/>
            <person name="Grigoriev I."/>
            <person name="Hellsten U."/>
            <person name="Putnam N."/>
            <person name="Ralph S."/>
            <person name="Rombauts S."/>
            <person name="Salamov A."/>
            <person name="Schein J."/>
            <person name="Sterck L."/>
            <person name="Aerts A."/>
            <person name="Bhalerao R.R."/>
            <person name="Bhalerao R.P."/>
            <person name="Blaudez D."/>
            <person name="Boerjan W."/>
            <person name="Brun A."/>
            <person name="Brunner A."/>
            <person name="Busov V."/>
            <person name="Campbell M."/>
            <person name="Carlson J."/>
            <person name="Chalot M."/>
            <person name="Chapman J."/>
            <person name="Chen G.L."/>
            <person name="Cooper D."/>
            <person name="Coutinho P.M."/>
            <person name="Couturier J."/>
            <person name="Covert S."/>
            <person name="Cronk Q."/>
            <person name="Cunningham R."/>
            <person name="Davis J."/>
            <person name="Degroeve S."/>
            <person name="Dejardin A."/>
            <person name="Depamphilis C."/>
            <person name="Detter J."/>
            <person name="Dirks B."/>
            <person name="Dubchak I."/>
            <person name="Duplessis S."/>
            <person name="Ehlting J."/>
            <person name="Ellis B."/>
            <person name="Gendler K."/>
            <person name="Goodstein D."/>
            <person name="Gribskov M."/>
            <person name="Grimwood J."/>
            <person name="Groover A."/>
            <person name="Gunter L."/>
            <person name="Hamberger B."/>
            <person name="Heinze B."/>
            <person name="Helariutta Y."/>
            <person name="Henrissat B."/>
            <person name="Holligan D."/>
            <person name="Holt R."/>
            <person name="Huang W."/>
            <person name="Islam-Faridi N."/>
            <person name="Jones S."/>
            <person name="Jones-Rhoades M."/>
            <person name="Jorgensen R."/>
            <person name="Joshi C."/>
            <person name="Kangasjarvi J."/>
            <person name="Karlsson J."/>
            <person name="Kelleher C."/>
            <person name="Kirkpatrick R."/>
            <person name="Kirst M."/>
            <person name="Kohler A."/>
            <person name="Kalluri U."/>
            <person name="Larimer F."/>
            <person name="Leebens-Mack J."/>
            <person name="Leple J.C."/>
            <person name="Locascio P."/>
            <person name="Lou Y."/>
            <person name="Lucas S."/>
            <person name="Martin F."/>
            <person name="Montanini B."/>
            <person name="Napoli C."/>
            <person name="Nelson D.R."/>
            <person name="Nelson C."/>
            <person name="Nieminen K."/>
            <person name="Nilsson O."/>
            <person name="Pereda V."/>
            <person name="Peter G."/>
            <person name="Philippe R."/>
            <person name="Pilate G."/>
            <person name="Poliakov A."/>
            <person name="Razumovskaya J."/>
            <person name="Richardson P."/>
            <person name="Rinaldi C."/>
            <person name="Ritland K."/>
            <person name="Rouze P."/>
            <person name="Ryaboy D."/>
            <person name="Schmutz J."/>
            <person name="Schrader J."/>
            <person name="Segerman B."/>
            <person name="Shin H."/>
            <person name="Siddiqui A."/>
            <person name="Sterky F."/>
            <person name="Terry A."/>
            <person name="Tsai C.J."/>
            <person name="Uberbacher E."/>
            <person name="Unneberg P."/>
            <person name="Vahala J."/>
            <person name="Wall K."/>
            <person name="Wessler S."/>
            <person name="Yang G."/>
            <person name="Yin T."/>
            <person name="Douglas C."/>
            <person name="Marra M."/>
            <person name="Sandberg G."/>
            <person name="Van de Peer Y."/>
            <person name="Rokhsar D."/>
        </authorList>
    </citation>
    <scope>NUCLEOTIDE SEQUENCE [LARGE SCALE GENOMIC DNA]</scope>
    <source>
        <strain evidence="2">cv. Nisqually</strain>
    </source>
</reference>